<dbReference type="Proteomes" id="UP000001312">
    <property type="component" value="Unassembled WGS sequence"/>
</dbReference>
<accession>A7ECW7</accession>
<name>A7ECW7_SCLS1</name>
<keyword evidence="2" id="KW-1185">Reference proteome</keyword>
<sequence>MVISIIGMGDWDLVSSGMAEPGTRSQDSRRERSKVSPFFGFREALKPYICKKRRRKKK</sequence>
<gene>
    <name evidence="1" type="ORF">SS1G_03156</name>
</gene>
<dbReference type="InParanoid" id="A7ECW7"/>
<organism evidence="1 2">
    <name type="scientific">Sclerotinia sclerotiorum (strain ATCC 18683 / 1980 / Ss-1)</name>
    <name type="common">White mold</name>
    <name type="synonym">Whetzelinia sclerotiorum</name>
    <dbReference type="NCBI Taxonomy" id="665079"/>
    <lineage>
        <taxon>Eukaryota</taxon>
        <taxon>Fungi</taxon>
        <taxon>Dikarya</taxon>
        <taxon>Ascomycota</taxon>
        <taxon>Pezizomycotina</taxon>
        <taxon>Leotiomycetes</taxon>
        <taxon>Helotiales</taxon>
        <taxon>Sclerotiniaceae</taxon>
        <taxon>Sclerotinia</taxon>
    </lineage>
</organism>
<dbReference type="AlphaFoldDB" id="A7ECW7"/>
<dbReference type="GeneID" id="5491560"/>
<dbReference type="EMBL" id="CH476624">
    <property type="protein sequence ID" value="EDO00683.1"/>
    <property type="molecule type" value="Genomic_DNA"/>
</dbReference>
<dbReference type="KEGG" id="ssl:SS1G_03156"/>
<dbReference type="RefSeq" id="XP_001595068.1">
    <property type="nucleotide sequence ID" value="XM_001595018.1"/>
</dbReference>
<dbReference type="HOGENOM" id="CLU_2980449_0_0_1"/>
<evidence type="ECO:0000313" key="1">
    <source>
        <dbReference type="EMBL" id="EDO00683.1"/>
    </source>
</evidence>
<protein>
    <submittedName>
        <fullName evidence="1">Uncharacterized protein</fullName>
    </submittedName>
</protein>
<proteinExistence type="predicted"/>
<reference evidence="2" key="1">
    <citation type="journal article" date="2011" name="PLoS Genet.">
        <title>Genomic analysis of the necrotrophic fungal pathogens Sclerotinia sclerotiorum and Botrytis cinerea.</title>
        <authorList>
            <person name="Amselem J."/>
            <person name="Cuomo C.A."/>
            <person name="van Kan J.A."/>
            <person name="Viaud M."/>
            <person name="Benito E.P."/>
            <person name="Couloux A."/>
            <person name="Coutinho P.M."/>
            <person name="de Vries R.P."/>
            <person name="Dyer P.S."/>
            <person name="Fillinger S."/>
            <person name="Fournier E."/>
            <person name="Gout L."/>
            <person name="Hahn M."/>
            <person name="Kohn L."/>
            <person name="Lapalu N."/>
            <person name="Plummer K.M."/>
            <person name="Pradier J.M."/>
            <person name="Quevillon E."/>
            <person name="Sharon A."/>
            <person name="Simon A."/>
            <person name="ten Have A."/>
            <person name="Tudzynski B."/>
            <person name="Tudzynski P."/>
            <person name="Wincker P."/>
            <person name="Andrew M."/>
            <person name="Anthouard V."/>
            <person name="Beever R.E."/>
            <person name="Beffa R."/>
            <person name="Benoit I."/>
            <person name="Bouzid O."/>
            <person name="Brault B."/>
            <person name="Chen Z."/>
            <person name="Choquer M."/>
            <person name="Collemare J."/>
            <person name="Cotton P."/>
            <person name="Danchin E.G."/>
            <person name="Da Silva C."/>
            <person name="Gautier A."/>
            <person name="Giraud C."/>
            <person name="Giraud T."/>
            <person name="Gonzalez C."/>
            <person name="Grossetete S."/>
            <person name="Guldener U."/>
            <person name="Henrissat B."/>
            <person name="Howlett B.J."/>
            <person name="Kodira C."/>
            <person name="Kretschmer M."/>
            <person name="Lappartient A."/>
            <person name="Leroch M."/>
            <person name="Levis C."/>
            <person name="Mauceli E."/>
            <person name="Neuveglise C."/>
            <person name="Oeser B."/>
            <person name="Pearson M."/>
            <person name="Poulain J."/>
            <person name="Poussereau N."/>
            <person name="Quesneville H."/>
            <person name="Rascle C."/>
            <person name="Schumacher J."/>
            <person name="Segurens B."/>
            <person name="Sexton A."/>
            <person name="Silva E."/>
            <person name="Sirven C."/>
            <person name="Soanes D.M."/>
            <person name="Talbot N.J."/>
            <person name="Templeton M."/>
            <person name="Yandava C."/>
            <person name="Yarden O."/>
            <person name="Zeng Q."/>
            <person name="Rollins J.A."/>
            <person name="Lebrun M.H."/>
            <person name="Dickman M."/>
        </authorList>
    </citation>
    <scope>NUCLEOTIDE SEQUENCE [LARGE SCALE GENOMIC DNA]</scope>
    <source>
        <strain evidence="2">ATCC 18683 / 1980 / Ss-1</strain>
    </source>
</reference>
<evidence type="ECO:0000313" key="2">
    <source>
        <dbReference type="Proteomes" id="UP000001312"/>
    </source>
</evidence>